<keyword evidence="2" id="KW-1185">Reference proteome</keyword>
<accession>A0AAV7DYF1</accession>
<evidence type="ECO:0000313" key="1">
    <source>
        <dbReference type="EMBL" id="KAG9441695.1"/>
    </source>
</evidence>
<dbReference type="EMBL" id="JAINDJ010000007">
    <property type="protein sequence ID" value="KAG9441695.1"/>
    <property type="molecule type" value="Genomic_DNA"/>
</dbReference>
<protein>
    <submittedName>
        <fullName evidence="1">Uncharacterized protein</fullName>
    </submittedName>
</protein>
<comment type="caution">
    <text evidence="1">The sequence shown here is derived from an EMBL/GenBank/DDBJ whole genome shotgun (WGS) entry which is preliminary data.</text>
</comment>
<reference evidence="1 2" key="1">
    <citation type="submission" date="2021-07" db="EMBL/GenBank/DDBJ databases">
        <title>The Aristolochia fimbriata genome: insights into angiosperm evolution, floral development and chemical biosynthesis.</title>
        <authorList>
            <person name="Jiao Y."/>
        </authorList>
    </citation>
    <scope>NUCLEOTIDE SEQUENCE [LARGE SCALE GENOMIC DNA]</scope>
    <source>
        <strain evidence="1">IBCAS-2021</strain>
        <tissue evidence="1">Leaf</tissue>
    </source>
</reference>
<sequence>MIMGTTAEPYVSVAFSLTPMRHAPSDLVVPPAVFFSISGRKRYCNYVVEPDGSTGYVHGFTTHDMPPTYFDVPLFLILFAPSLWAARASSIVASSDDYYFRVGTAAHDRFLRYLCDLVPAKVDEAYSQGYCRLNVAVNVQMLIRRLVVPSAVLQPREGAGAADPVPSPTRVVVPAEMRLKELREIAEIASAIINCKM</sequence>
<proteinExistence type="predicted"/>
<organism evidence="1 2">
    <name type="scientific">Aristolochia fimbriata</name>
    <name type="common">White veined hardy Dutchman's pipe vine</name>
    <dbReference type="NCBI Taxonomy" id="158543"/>
    <lineage>
        <taxon>Eukaryota</taxon>
        <taxon>Viridiplantae</taxon>
        <taxon>Streptophyta</taxon>
        <taxon>Embryophyta</taxon>
        <taxon>Tracheophyta</taxon>
        <taxon>Spermatophyta</taxon>
        <taxon>Magnoliopsida</taxon>
        <taxon>Magnoliidae</taxon>
        <taxon>Piperales</taxon>
        <taxon>Aristolochiaceae</taxon>
        <taxon>Aristolochia</taxon>
    </lineage>
</organism>
<dbReference type="Proteomes" id="UP000825729">
    <property type="component" value="Unassembled WGS sequence"/>
</dbReference>
<name>A0AAV7DYF1_ARIFI</name>
<evidence type="ECO:0000313" key="2">
    <source>
        <dbReference type="Proteomes" id="UP000825729"/>
    </source>
</evidence>
<gene>
    <name evidence="1" type="ORF">H6P81_017549</name>
</gene>
<dbReference type="AlphaFoldDB" id="A0AAV7DYF1"/>